<reference evidence="2" key="1">
    <citation type="journal article" date="2020" name="Stud. Mycol.">
        <title>101 Dothideomycetes genomes: a test case for predicting lifestyles and emergence of pathogens.</title>
        <authorList>
            <person name="Haridas S."/>
            <person name="Albert R."/>
            <person name="Binder M."/>
            <person name="Bloem J."/>
            <person name="Labutti K."/>
            <person name="Salamov A."/>
            <person name="Andreopoulos B."/>
            <person name="Baker S."/>
            <person name="Barry K."/>
            <person name="Bills G."/>
            <person name="Bluhm B."/>
            <person name="Cannon C."/>
            <person name="Castanera R."/>
            <person name="Culley D."/>
            <person name="Daum C."/>
            <person name="Ezra D."/>
            <person name="Gonzalez J."/>
            <person name="Henrissat B."/>
            <person name="Kuo A."/>
            <person name="Liang C."/>
            <person name="Lipzen A."/>
            <person name="Lutzoni F."/>
            <person name="Magnuson J."/>
            <person name="Mondo S."/>
            <person name="Nolan M."/>
            <person name="Ohm R."/>
            <person name="Pangilinan J."/>
            <person name="Park H.-J."/>
            <person name="Ramirez L."/>
            <person name="Alfaro M."/>
            <person name="Sun H."/>
            <person name="Tritt A."/>
            <person name="Yoshinaga Y."/>
            <person name="Zwiers L.-H."/>
            <person name="Turgeon B."/>
            <person name="Goodwin S."/>
            <person name="Spatafora J."/>
            <person name="Crous P."/>
            <person name="Grigoriev I."/>
        </authorList>
    </citation>
    <scope>NUCLEOTIDE SEQUENCE</scope>
    <source>
        <strain evidence="2">CBS 262.69</strain>
    </source>
</reference>
<evidence type="ECO:0000313" key="2">
    <source>
        <dbReference type="EMBL" id="KAF2395562.1"/>
    </source>
</evidence>
<dbReference type="Proteomes" id="UP000799640">
    <property type="component" value="Unassembled WGS sequence"/>
</dbReference>
<organism evidence="2 3">
    <name type="scientific">Trichodelitschia bisporula</name>
    <dbReference type="NCBI Taxonomy" id="703511"/>
    <lineage>
        <taxon>Eukaryota</taxon>
        <taxon>Fungi</taxon>
        <taxon>Dikarya</taxon>
        <taxon>Ascomycota</taxon>
        <taxon>Pezizomycotina</taxon>
        <taxon>Dothideomycetes</taxon>
        <taxon>Dothideomycetes incertae sedis</taxon>
        <taxon>Phaeotrichales</taxon>
        <taxon>Phaeotrichaceae</taxon>
        <taxon>Trichodelitschia</taxon>
    </lineage>
</organism>
<evidence type="ECO:0000256" key="1">
    <source>
        <dbReference type="SAM" id="MobiDB-lite"/>
    </source>
</evidence>
<sequence length="144" mass="15340">MDQGPAPLTRPRWLAVAIPPGALDPAGLSWALPRRAGPRSSTPEGTSLLPVAIICCENCSPAGRRGQNEGRGEDCTQNGSGARGHTQVVHLWRWDCGNCVRAENAASHSSPADHIVGDVQSGDEDCLNNTKEPPMRLKSQSPKR</sequence>
<dbReference type="EMBL" id="ML996713">
    <property type="protein sequence ID" value="KAF2395562.1"/>
    <property type="molecule type" value="Genomic_DNA"/>
</dbReference>
<protein>
    <submittedName>
        <fullName evidence="2">Uncharacterized protein</fullName>
    </submittedName>
</protein>
<keyword evidence="3" id="KW-1185">Reference proteome</keyword>
<evidence type="ECO:0000313" key="3">
    <source>
        <dbReference type="Proteomes" id="UP000799640"/>
    </source>
</evidence>
<gene>
    <name evidence="2" type="ORF">EJ06DRAFT_268209</name>
</gene>
<accession>A0A6G1HHU6</accession>
<feature type="region of interest" description="Disordered" evidence="1">
    <location>
        <begin position="63"/>
        <end position="83"/>
    </location>
</feature>
<name>A0A6G1HHU6_9PEZI</name>
<dbReference type="AlphaFoldDB" id="A0A6G1HHU6"/>
<proteinExistence type="predicted"/>
<feature type="region of interest" description="Disordered" evidence="1">
    <location>
        <begin position="106"/>
        <end position="144"/>
    </location>
</feature>